<dbReference type="WBParaSite" id="PDA_v2.g25069.t1">
    <property type="protein sequence ID" value="PDA_v2.g25069.t1"/>
    <property type="gene ID" value="PDA_v2.g25069"/>
</dbReference>
<accession>A0A914QD28</accession>
<dbReference type="AlphaFoldDB" id="A0A914QD28"/>
<evidence type="ECO:0000313" key="1">
    <source>
        <dbReference type="Proteomes" id="UP000887578"/>
    </source>
</evidence>
<reference evidence="2" key="1">
    <citation type="submission" date="2022-11" db="UniProtKB">
        <authorList>
            <consortium name="WormBaseParasite"/>
        </authorList>
    </citation>
    <scope>IDENTIFICATION</scope>
</reference>
<sequence>MVTKDVIRLFSKEKQKFPTNDNDEHLNLNLKQNRMCSDFTDVQTFSKPLSHKTSGKTKIAATSQYINFMVKSLDSSGYGDKNNIKNFLLANLFLGKGNIKKLWAAAKYTSSNPTVSEYRKEKKKLQTPNKTSDSCSISLTLINEAEEKFEKRWKKCKLSDSVNSSTLSLHISVYENSFDTVSNQNDESLKVEKLKSINASTFVVQVILKKIDFLNSV</sequence>
<name>A0A914QD28_9BILA</name>
<protein>
    <submittedName>
        <fullName evidence="2">Cycloidea-like protein</fullName>
    </submittedName>
</protein>
<proteinExistence type="predicted"/>
<organism evidence="1 2">
    <name type="scientific">Panagrolaimus davidi</name>
    <dbReference type="NCBI Taxonomy" id="227884"/>
    <lineage>
        <taxon>Eukaryota</taxon>
        <taxon>Metazoa</taxon>
        <taxon>Ecdysozoa</taxon>
        <taxon>Nematoda</taxon>
        <taxon>Chromadorea</taxon>
        <taxon>Rhabditida</taxon>
        <taxon>Tylenchina</taxon>
        <taxon>Panagrolaimomorpha</taxon>
        <taxon>Panagrolaimoidea</taxon>
        <taxon>Panagrolaimidae</taxon>
        <taxon>Panagrolaimus</taxon>
    </lineage>
</organism>
<dbReference type="Proteomes" id="UP000887578">
    <property type="component" value="Unplaced"/>
</dbReference>
<evidence type="ECO:0000313" key="2">
    <source>
        <dbReference type="WBParaSite" id="PDA_v2.g25069.t1"/>
    </source>
</evidence>
<keyword evidence="1" id="KW-1185">Reference proteome</keyword>